<organism evidence="10 11">
    <name type="scientific">Alkalicoccobacillus plakortidis</name>
    <dbReference type="NCBI Taxonomy" id="444060"/>
    <lineage>
        <taxon>Bacteria</taxon>
        <taxon>Bacillati</taxon>
        <taxon>Bacillota</taxon>
        <taxon>Bacilli</taxon>
        <taxon>Bacillales</taxon>
        <taxon>Bacillaceae</taxon>
        <taxon>Alkalicoccobacillus</taxon>
    </lineage>
</organism>
<name>A0ABT0XMA5_9BACI</name>
<dbReference type="InterPro" id="IPR002582">
    <property type="entry name" value="ACPS"/>
</dbReference>
<dbReference type="InterPro" id="IPR008278">
    <property type="entry name" value="4-PPantetheinyl_Trfase_dom"/>
</dbReference>
<keyword evidence="2 8" id="KW-0808">Transferase</keyword>
<comment type="caution">
    <text evidence="10">The sequence shown here is derived from an EMBL/GenBank/DDBJ whole genome shotgun (WGS) entry which is preliminary data.</text>
</comment>
<dbReference type="InterPro" id="IPR004568">
    <property type="entry name" value="Ppantetheine-prot_Trfase_dom"/>
</dbReference>
<keyword evidence="11" id="KW-1185">Reference proteome</keyword>
<comment type="similarity">
    <text evidence="8">Belongs to the P-Pant transferase superfamily. AcpS family.</text>
</comment>
<keyword evidence="7 8" id="KW-0275">Fatty acid biosynthesis</keyword>
<dbReference type="GO" id="GO:0008897">
    <property type="term" value="F:holo-[acyl-carrier-protein] synthase activity"/>
    <property type="evidence" value="ECO:0007669"/>
    <property type="project" value="UniProtKB-EC"/>
</dbReference>
<evidence type="ECO:0000256" key="1">
    <source>
        <dbReference type="ARBA" id="ARBA00022516"/>
    </source>
</evidence>
<proteinExistence type="inferred from homology"/>
<gene>
    <name evidence="8 10" type="primary">acpS</name>
    <name evidence="10" type="ORF">NDM98_17455</name>
</gene>
<dbReference type="Proteomes" id="UP001203665">
    <property type="component" value="Unassembled WGS sequence"/>
</dbReference>
<evidence type="ECO:0000256" key="4">
    <source>
        <dbReference type="ARBA" id="ARBA00022832"/>
    </source>
</evidence>
<evidence type="ECO:0000259" key="9">
    <source>
        <dbReference type="Pfam" id="PF01648"/>
    </source>
</evidence>
<dbReference type="SUPFAM" id="SSF56214">
    <property type="entry name" value="4'-phosphopantetheinyl transferase"/>
    <property type="match status" value="1"/>
</dbReference>
<keyword evidence="8" id="KW-0963">Cytoplasm</keyword>
<comment type="function">
    <text evidence="8">Transfers the 4'-phosphopantetheine moiety from coenzyme A to a Ser of acyl-carrier-protein.</text>
</comment>
<evidence type="ECO:0000256" key="8">
    <source>
        <dbReference type="HAMAP-Rule" id="MF_00101"/>
    </source>
</evidence>
<evidence type="ECO:0000313" key="10">
    <source>
        <dbReference type="EMBL" id="MCM2677042.1"/>
    </source>
</evidence>
<keyword evidence="3 8" id="KW-0479">Metal-binding</keyword>
<keyword evidence="1 8" id="KW-0444">Lipid biosynthesis</keyword>
<feature type="domain" description="4'-phosphopantetheinyl transferase" evidence="9">
    <location>
        <begin position="4"/>
        <end position="107"/>
    </location>
</feature>
<evidence type="ECO:0000256" key="3">
    <source>
        <dbReference type="ARBA" id="ARBA00022723"/>
    </source>
</evidence>
<feature type="binding site" evidence="8">
    <location>
        <position position="8"/>
    </location>
    <ligand>
        <name>Mg(2+)</name>
        <dbReference type="ChEBI" id="CHEBI:18420"/>
    </ligand>
</feature>
<evidence type="ECO:0000256" key="2">
    <source>
        <dbReference type="ARBA" id="ARBA00022679"/>
    </source>
</evidence>
<comment type="catalytic activity">
    <reaction evidence="8">
        <text>apo-[ACP] + CoA = holo-[ACP] + adenosine 3',5'-bisphosphate + H(+)</text>
        <dbReference type="Rhea" id="RHEA:12068"/>
        <dbReference type="Rhea" id="RHEA-COMP:9685"/>
        <dbReference type="Rhea" id="RHEA-COMP:9690"/>
        <dbReference type="ChEBI" id="CHEBI:15378"/>
        <dbReference type="ChEBI" id="CHEBI:29999"/>
        <dbReference type="ChEBI" id="CHEBI:57287"/>
        <dbReference type="ChEBI" id="CHEBI:58343"/>
        <dbReference type="ChEBI" id="CHEBI:64479"/>
        <dbReference type="EC" id="2.7.8.7"/>
    </reaction>
</comment>
<dbReference type="Gene3D" id="3.90.470.20">
    <property type="entry name" value="4'-phosphopantetheinyl transferase domain"/>
    <property type="match status" value="1"/>
</dbReference>
<feature type="binding site" evidence="8">
    <location>
        <position position="58"/>
    </location>
    <ligand>
        <name>Mg(2+)</name>
        <dbReference type="ChEBI" id="CHEBI:18420"/>
    </ligand>
</feature>
<keyword evidence="4 8" id="KW-0276">Fatty acid metabolism</keyword>
<evidence type="ECO:0000256" key="7">
    <source>
        <dbReference type="ARBA" id="ARBA00023160"/>
    </source>
</evidence>
<comment type="cofactor">
    <cofactor evidence="8">
        <name>Mg(2+)</name>
        <dbReference type="ChEBI" id="CHEBI:18420"/>
    </cofactor>
</comment>
<dbReference type="NCBIfam" id="TIGR00516">
    <property type="entry name" value="acpS"/>
    <property type="match status" value="1"/>
</dbReference>
<dbReference type="EC" id="2.7.8.7" evidence="8"/>
<evidence type="ECO:0000313" key="11">
    <source>
        <dbReference type="Proteomes" id="UP001203665"/>
    </source>
</evidence>
<comment type="subcellular location">
    <subcellularLocation>
        <location evidence="8">Cytoplasm</location>
    </subcellularLocation>
</comment>
<sequence>MIQGIGIDIIELERIKKAVKRNSRFAERILTESEQAASRHFSDSRKIEFVAGRFAAKEAFVKASGIKKISWHDIEILNDIQGKPTMTGPIEEYIHVSISHSQAYAVAQVIIEAKSP</sequence>
<evidence type="ECO:0000256" key="5">
    <source>
        <dbReference type="ARBA" id="ARBA00022842"/>
    </source>
</evidence>
<keyword evidence="5 8" id="KW-0460">Magnesium</keyword>
<dbReference type="EMBL" id="JAMQJY010000003">
    <property type="protein sequence ID" value="MCM2677042.1"/>
    <property type="molecule type" value="Genomic_DNA"/>
</dbReference>
<evidence type="ECO:0000256" key="6">
    <source>
        <dbReference type="ARBA" id="ARBA00023098"/>
    </source>
</evidence>
<accession>A0ABT0XMA5</accession>
<dbReference type="NCBIfam" id="TIGR00556">
    <property type="entry name" value="pantethn_trn"/>
    <property type="match status" value="1"/>
</dbReference>
<keyword evidence="6 8" id="KW-0443">Lipid metabolism</keyword>
<dbReference type="InterPro" id="IPR037143">
    <property type="entry name" value="4-PPantetheinyl_Trfase_dom_sf"/>
</dbReference>
<reference evidence="10" key="1">
    <citation type="submission" date="2022-06" db="EMBL/GenBank/DDBJ databases">
        <title>Alkalicoccobacillus porphyridii sp. nov., isolated from a marine red alga, Porphyridium purpureum and reclassification of Shouchella plakortidis and Shouchella gibsonii as Alkalicoccobacillus plakortidis comb. nov. and Alkalicoccobacillus gibsonii comb. nov.</title>
        <authorList>
            <person name="Kim K.H."/>
            <person name="Lee J.K."/>
            <person name="Han D.M."/>
            <person name="Baek J.H."/>
            <person name="Jeon C.O."/>
        </authorList>
    </citation>
    <scope>NUCLEOTIDE SEQUENCE</scope>
    <source>
        <strain evidence="10">DSM 19153</strain>
    </source>
</reference>
<dbReference type="HAMAP" id="MF_00101">
    <property type="entry name" value="AcpS"/>
    <property type="match status" value="1"/>
</dbReference>
<dbReference type="RefSeq" id="WP_251610437.1">
    <property type="nucleotide sequence ID" value="NZ_JAMQJY010000003.1"/>
</dbReference>
<protein>
    <recommendedName>
        <fullName evidence="8">Holo-[acyl-carrier-protein] synthase</fullName>
        <shortName evidence="8">Holo-ACP synthase</shortName>
        <ecNumber evidence="8">2.7.8.7</ecNumber>
    </recommendedName>
    <alternativeName>
        <fullName evidence="8">4'-phosphopantetheinyl transferase AcpS</fullName>
    </alternativeName>
</protein>
<dbReference type="Pfam" id="PF01648">
    <property type="entry name" value="ACPS"/>
    <property type="match status" value="1"/>
</dbReference>